<evidence type="ECO:0000256" key="5">
    <source>
        <dbReference type="PROSITE-ProRule" id="PRU00560"/>
    </source>
</evidence>
<keyword evidence="9" id="KW-1185">Reference proteome</keyword>
<feature type="region of interest" description="Disordered" evidence="6">
    <location>
        <begin position="498"/>
        <end position="570"/>
    </location>
</feature>
<evidence type="ECO:0000256" key="6">
    <source>
        <dbReference type="SAM" id="MobiDB-lite"/>
    </source>
</evidence>
<name>A0A6L5Z7L7_9RHOB</name>
<organism evidence="8 9">
    <name type="scientific">Halovulum marinum</name>
    <dbReference type="NCBI Taxonomy" id="2662447"/>
    <lineage>
        <taxon>Bacteria</taxon>
        <taxon>Pseudomonadati</taxon>
        <taxon>Pseudomonadota</taxon>
        <taxon>Alphaproteobacteria</taxon>
        <taxon>Rhodobacterales</taxon>
        <taxon>Paracoccaceae</taxon>
        <taxon>Halovulum</taxon>
    </lineage>
</organism>
<dbReference type="AlphaFoldDB" id="A0A6L5Z7L7"/>
<dbReference type="PROSITE" id="PS51198">
    <property type="entry name" value="UVRD_HELICASE_ATP_BIND"/>
    <property type="match status" value="1"/>
</dbReference>
<dbReference type="Pfam" id="PF00580">
    <property type="entry name" value="UvrD-helicase"/>
    <property type="match status" value="1"/>
</dbReference>
<feature type="compositionally biased region" description="Basic and acidic residues" evidence="6">
    <location>
        <begin position="498"/>
        <end position="509"/>
    </location>
</feature>
<evidence type="ECO:0000313" key="8">
    <source>
        <dbReference type="EMBL" id="MSU92025.1"/>
    </source>
</evidence>
<feature type="binding site" evidence="5">
    <location>
        <begin position="27"/>
        <end position="34"/>
    </location>
    <ligand>
        <name>ATP</name>
        <dbReference type="ChEBI" id="CHEBI:30616"/>
    </ligand>
</feature>
<keyword evidence="3 5" id="KW-0347">Helicase</keyword>
<evidence type="ECO:0000256" key="2">
    <source>
        <dbReference type="ARBA" id="ARBA00022801"/>
    </source>
</evidence>
<dbReference type="PANTHER" id="PTHR11070">
    <property type="entry name" value="UVRD / RECB / PCRA DNA HELICASE FAMILY MEMBER"/>
    <property type="match status" value="1"/>
</dbReference>
<dbReference type="InterPro" id="IPR014016">
    <property type="entry name" value="UvrD-like_ATP-bd"/>
</dbReference>
<dbReference type="GO" id="GO:0016787">
    <property type="term" value="F:hydrolase activity"/>
    <property type="evidence" value="ECO:0007669"/>
    <property type="project" value="UniProtKB-UniRule"/>
</dbReference>
<feature type="compositionally biased region" description="Low complexity" evidence="6">
    <location>
        <begin position="545"/>
        <end position="555"/>
    </location>
</feature>
<dbReference type="GO" id="GO:0005524">
    <property type="term" value="F:ATP binding"/>
    <property type="evidence" value="ECO:0007669"/>
    <property type="project" value="UniProtKB-UniRule"/>
</dbReference>
<gene>
    <name evidence="8" type="ORF">GE300_20945</name>
</gene>
<feature type="compositionally biased region" description="Basic and acidic residues" evidence="6">
    <location>
        <begin position="523"/>
        <end position="544"/>
    </location>
</feature>
<dbReference type="PANTHER" id="PTHR11070:SF30">
    <property type="entry name" value="F-BOX DNA HELICASE 1"/>
    <property type="match status" value="1"/>
</dbReference>
<keyword evidence="1 5" id="KW-0547">Nucleotide-binding</keyword>
<dbReference type="InterPro" id="IPR027417">
    <property type="entry name" value="P-loop_NTPase"/>
</dbReference>
<evidence type="ECO:0000313" key="9">
    <source>
        <dbReference type="Proteomes" id="UP000474957"/>
    </source>
</evidence>
<feature type="domain" description="UvrD-like helicase ATP-binding" evidence="7">
    <location>
        <begin position="6"/>
        <end position="281"/>
    </location>
</feature>
<dbReference type="Gene3D" id="3.40.50.300">
    <property type="entry name" value="P-loop containing nucleotide triphosphate hydrolases"/>
    <property type="match status" value="2"/>
</dbReference>
<dbReference type="EMBL" id="WIND01000034">
    <property type="protein sequence ID" value="MSU92025.1"/>
    <property type="molecule type" value="Genomic_DNA"/>
</dbReference>
<dbReference type="GO" id="GO:0003677">
    <property type="term" value="F:DNA binding"/>
    <property type="evidence" value="ECO:0007669"/>
    <property type="project" value="InterPro"/>
</dbReference>
<dbReference type="InterPro" id="IPR000212">
    <property type="entry name" value="DNA_helicase_UvrD/REP"/>
</dbReference>
<dbReference type="GO" id="GO:0043138">
    <property type="term" value="F:3'-5' DNA helicase activity"/>
    <property type="evidence" value="ECO:0007669"/>
    <property type="project" value="TreeGrafter"/>
</dbReference>
<comment type="caution">
    <text evidence="8">The sequence shown here is derived from an EMBL/GenBank/DDBJ whole genome shotgun (WGS) entry which is preliminary data.</text>
</comment>
<sequence length="570" mass="63004">MKPTAEQAAIEDAGADLKPGEILKVLAFAGAGKTSTLKLVAKRKPERGVYLVFNTQNAEEARKKLALTNCSASTTHSLAFGAMREYIGSPANHSPSTVRESGVMDRFSIPKVAGWNQYRLAMAVLRAVRAFSSSADEEFGHHHGVEAIISAVGDPGRIRNREVREAAREAVERLSGVTYQAAEAFWLEMTSQGSFSHDMYLKYIDLDANLRGQAFSMFRYLMVDEAQDLNPVQRSIILKTSLPVIAVGDPYQQIYSWRGAENALGLMEGKELYLTQSFRFGEDLAEIARGILASRPDGGPEQRLTGAGSGDITRHVGARLAFVCRTNAGVIDQALSLVRKGKTPYVDNMDGLVRDVRSAQALFDGRLRDVKSPDLVQFTSWDEMQMEAEEGDANLARLVGIVEDNIVPQIEELASNRVKDPAKAEVAVCTAHRSKGMEWPAVVLGDDWKDIGAMRGRHRGAKKKSEKDVTLALEEWNALYVGATRAMVRLRGHERILNPPKPEFDRDAGPDGGQLEEGGNWVPEDRLIEQEMREKRRRAQEAREAAAAGAEMEMQSSRNWSKEDDISKFL</sequence>
<keyword evidence="2 5" id="KW-0378">Hydrolase</keyword>
<dbReference type="RefSeq" id="WP_154449479.1">
    <property type="nucleotide sequence ID" value="NZ_WIND01000034.1"/>
</dbReference>
<proteinExistence type="predicted"/>
<evidence type="ECO:0000256" key="3">
    <source>
        <dbReference type="ARBA" id="ARBA00022806"/>
    </source>
</evidence>
<evidence type="ECO:0000259" key="7">
    <source>
        <dbReference type="PROSITE" id="PS51198"/>
    </source>
</evidence>
<dbReference type="Proteomes" id="UP000474957">
    <property type="component" value="Unassembled WGS sequence"/>
</dbReference>
<protein>
    <submittedName>
        <fullName evidence="8">AAA family ATPase</fullName>
    </submittedName>
</protein>
<dbReference type="SUPFAM" id="SSF52540">
    <property type="entry name" value="P-loop containing nucleoside triphosphate hydrolases"/>
    <property type="match status" value="1"/>
</dbReference>
<dbReference type="GO" id="GO:0000725">
    <property type="term" value="P:recombinational repair"/>
    <property type="evidence" value="ECO:0007669"/>
    <property type="project" value="TreeGrafter"/>
</dbReference>
<accession>A0A6L5Z7L7</accession>
<evidence type="ECO:0000256" key="4">
    <source>
        <dbReference type="ARBA" id="ARBA00022840"/>
    </source>
</evidence>
<feature type="compositionally biased region" description="Basic and acidic residues" evidence="6">
    <location>
        <begin position="560"/>
        <end position="570"/>
    </location>
</feature>
<keyword evidence="4 5" id="KW-0067">ATP-binding</keyword>
<reference evidence="8 9" key="1">
    <citation type="submission" date="2019-10" db="EMBL/GenBank/DDBJ databases">
        <title>Cognatihalovulum marinum gen. nov. sp. nov., a new member of the family Rhodobacteraceae isolated from deep seawater of the Northwest Indian Ocean.</title>
        <authorList>
            <person name="Ruan C."/>
            <person name="Wang J."/>
            <person name="Zheng X."/>
            <person name="Song L."/>
            <person name="Zhu Y."/>
            <person name="Huang Y."/>
            <person name="Lu Z."/>
            <person name="Du W."/>
            <person name="Huang L."/>
            <person name="Dai X."/>
        </authorList>
    </citation>
    <scope>NUCLEOTIDE SEQUENCE [LARGE SCALE GENOMIC DNA]</scope>
    <source>
        <strain evidence="8 9">2CG4</strain>
    </source>
</reference>
<evidence type="ECO:0000256" key="1">
    <source>
        <dbReference type="ARBA" id="ARBA00022741"/>
    </source>
</evidence>